<reference evidence="5 6" key="1">
    <citation type="submission" date="2024-09" db="EMBL/GenBank/DDBJ databases">
        <title>The Natural Products Discovery Center: Release of the First 8490 Sequenced Strains for Exploring Actinobacteria Biosynthetic Diversity.</title>
        <authorList>
            <person name="Kalkreuter E."/>
            <person name="Kautsar S.A."/>
            <person name="Yang D."/>
            <person name="Bader C.D."/>
            <person name="Teijaro C.N."/>
            <person name="Fluegel L."/>
            <person name="Davis C.M."/>
            <person name="Simpson J.R."/>
            <person name="Lauterbach L."/>
            <person name="Steele A.D."/>
            <person name="Gui C."/>
            <person name="Meng S."/>
            <person name="Li G."/>
            <person name="Viehrig K."/>
            <person name="Ye F."/>
            <person name="Su P."/>
            <person name="Kiefer A.F."/>
            <person name="Nichols A."/>
            <person name="Cepeda A.J."/>
            <person name="Yan W."/>
            <person name="Fan B."/>
            <person name="Jiang Y."/>
            <person name="Adhikari A."/>
            <person name="Zheng C.-J."/>
            <person name="Schuster L."/>
            <person name="Cowan T.M."/>
            <person name="Smanski M.J."/>
            <person name="Chevrette M.G."/>
            <person name="De Carvalho L.P.S."/>
            <person name="Shen B."/>
        </authorList>
    </citation>
    <scope>NUCLEOTIDE SEQUENCE [LARGE SCALE GENOMIC DNA]</scope>
    <source>
        <strain evidence="5 6">NPDC056472</strain>
    </source>
</reference>
<dbReference type="RefSeq" id="WP_386251396.1">
    <property type="nucleotide sequence ID" value="NZ_JBHTRV010000006.1"/>
</dbReference>
<keyword evidence="2" id="KW-0560">Oxidoreductase</keyword>
<evidence type="ECO:0000259" key="3">
    <source>
        <dbReference type="Pfam" id="PF01408"/>
    </source>
</evidence>
<keyword evidence="6" id="KW-1185">Reference proteome</keyword>
<dbReference type="Pfam" id="PF22725">
    <property type="entry name" value="GFO_IDH_MocA_C3"/>
    <property type="match status" value="1"/>
</dbReference>
<name>A0ABW6IRI1_STRWE</name>
<comment type="similarity">
    <text evidence="1">Belongs to the Gfo/Idh/MocA family.</text>
</comment>
<gene>
    <name evidence="5" type="ORF">ACFQ63_10835</name>
</gene>
<dbReference type="InterPro" id="IPR036291">
    <property type="entry name" value="NAD(P)-bd_dom_sf"/>
</dbReference>
<dbReference type="SUPFAM" id="SSF55347">
    <property type="entry name" value="Glyceraldehyde-3-phosphate dehydrogenase-like, C-terminal domain"/>
    <property type="match status" value="1"/>
</dbReference>
<feature type="domain" description="Gfo/Idh/MocA-like oxidoreductase N-terminal" evidence="3">
    <location>
        <begin position="17"/>
        <end position="134"/>
    </location>
</feature>
<dbReference type="Pfam" id="PF01408">
    <property type="entry name" value="GFO_IDH_MocA"/>
    <property type="match status" value="1"/>
</dbReference>
<dbReference type="InterPro" id="IPR050984">
    <property type="entry name" value="Gfo/Idh/MocA_domain"/>
</dbReference>
<dbReference type="SUPFAM" id="SSF51735">
    <property type="entry name" value="NAD(P)-binding Rossmann-fold domains"/>
    <property type="match status" value="1"/>
</dbReference>
<organism evidence="5 6">
    <name type="scientific">Streptomyces wedmorensis</name>
    <dbReference type="NCBI Taxonomy" id="43759"/>
    <lineage>
        <taxon>Bacteria</taxon>
        <taxon>Bacillati</taxon>
        <taxon>Actinomycetota</taxon>
        <taxon>Actinomycetes</taxon>
        <taxon>Kitasatosporales</taxon>
        <taxon>Streptomycetaceae</taxon>
        <taxon>Streptomyces</taxon>
    </lineage>
</organism>
<evidence type="ECO:0000313" key="5">
    <source>
        <dbReference type="EMBL" id="MFE5980195.1"/>
    </source>
</evidence>
<dbReference type="PANTHER" id="PTHR22604:SF105">
    <property type="entry name" value="TRANS-1,2-DIHYDROBENZENE-1,2-DIOL DEHYDROGENASE"/>
    <property type="match status" value="1"/>
</dbReference>
<evidence type="ECO:0000256" key="1">
    <source>
        <dbReference type="ARBA" id="ARBA00010928"/>
    </source>
</evidence>
<dbReference type="InterPro" id="IPR055170">
    <property type="entry name" value="GFO_IDH_MocA-like_dom"/>
</dbReference>
<dbReference type="InterPro" id="IPR000683">
    <property type="entry name" value="Gfo/Idh/MocA-like_OxRdtase_N"/>
</dbReference>
<evidence type="ECO:0000313" key="6">
    <source>
        <dbReference type="Proteomes" id="UP001600424"/>
    </source>
</evidence>
<dbReference type="PANTHER" id="PTHR22604">
    <property type="entry name" value="OXIDOREDUCTASES"/>
    <property type="match status" value="1"/>
</dbReference>
<dbReference type="EMBL" id="JBHTRV010000006">
    <property type="protein sequence ID" value="MFE5980195.1"/>
    <property type="molecule type" value="Genomic_DNA"/>
</dbReference>
<dbReference type="Gene3D" id="3.30.360.10">
    <property type="entry name" value="Dihydrodipicolinate Reductase, domain 2"/>
    <property type="match status" value="1"/>
</dbReference>
<sequence>MEALTPLQESDRKPGIGIGVIGCADIAVRRALPAVQESPFHLVAVASRALEKAEGVAAPYGCEAVAGYERLLEQPGVDAVYIPLPNSEHAEWARRALKAGKHVLIEKPAVSTEETARELVALAEERGLLVMENFAFLRHPQHDLAQSLLADGAIGELRAFNGVFGIPPTDPNGIKYQAELGGGSLWEVGCYPVRAAQAYLGAAPTVLGAGLEFAPELGVDVSGVALLRDDAGVTANCSFGLSHSYRSTYDLWGTEGRLTLEWAFTPARDARPVLRLEQRDRETRIAAPASDQFLGVFSAFHDAVVDPAARAAHHHDLVRQAELMARIRAHATAATAAR</sequence>
<feature type="domain" description="GFO/IDH/MocA-like oxidoreductase" evidence="4">
    <location>
        <begin position="145"/>
        <end position="258"/>
    </location>
</feature>
<proteinExistence type="inferred from homology"/>
<protein>
    <submittedName>
        <fullName evidence="5">Gfo/Idh/MocA family protein</fullName>
    </submittedName>
</protein>
<dbReference type="Proteomes" id="UP001600424">
    <property type="component" value="Unassembled WGS sequence"/>
</dbReference>
<comment type="caution">
    <text evidence="5">The sequence shown here is derived from an EMBL/GenBank/DDBJ whole genome shotgun (WGS) entry which is preliminary data.</text>
</comment>
<evidence type="ECO:0000256" key="2">
    <source>
        <dbReference type="ARBA" id="ARBA00023002"/>
    </source>
</evidence>
<evidence type="ECO:0000259" key="4">
    <source>
        <dbReference type="Pfam" id="PF22725"/>
    </source>
</evidence>
<dbReference type="Gene3D" id="3.40.50.720">
    <property type="entry name" value="NAD(P)-binding Rossmann-like Domain"/>
    <property type="match status" value="1"/>
</dbReference>
<accession>A0ABW6IRI1</accession>